<evidence type="ECO:0000256" key="1">
    <source>
        <dbReference type="ARBA" id="ARBA00004948"/>
    </source>
</evidence>
<evidence type="ECO:0000313" key="5">
    <source>
        <dbReference type="EMBL" id="ODC04539.1"/>
    </source>
</evidence>
<dbReference type="GO" id="GO:0005737">
    <property type="term" value="C:cytoplasm"/>
    <property type="evidence" value="ECO:0007669"/>
    <property type="project" value="TreeGrafter"/>
</dbReference>
<evidence type="ECO:0000259" key="4">
    <source>
        <dbReference type="Pfam" id="PF01266"/>
    </source>
</evidence>
<dbReference type="EMBL" id="MDTQ01000001">
    <property type="protein sequence ID" value="ODC04539.1"/>
    <property type="molecule type" value="Genomic_DNA"/>
</dbReference>
<dbReference type="Proteomes" id="UP000094291">
    <property type="component" value="Unassembled WGS sequence"/>
</dbReference>
<dbReference type="GO" id="GO:0009229">
    <property type="term" value="P:thiamine diphosphate biosynthetic process"/>
    <property type="evidence" value="ECO:0007669"/>
    <property type="project" value="UniProtKB-UniPathway"/>
</dbReference>
<dbReference type="PANTHER" id="PTHR13847:SF289">
    <property type="entry name" value="GLYCINE OXIDASE"/>
    <property type="match status" value="1"/>
</dbReference>
<organism evidence="5 6">
    <name type="scientific">Terasakiispira papahanaumokuakeensis</name>
    <dbReference type="NCBI Taxonomy" id="197479"/>
    <lineage>
        <taxon>Bacteria</taxon>
        <taxon>Pseudomonadati</taxon>
        <taxon>Pseudomonadota</taxon>
        <taxon>Gammaproteobacteria</taxon>
        <taxon>Oceanospirillales</taxon>
        <taxon>Terasakiispira</taxon>
    </lineage>
</organism>
<dbReference type="UniPathway" id="UPA00060"/>
<dbReference type="RefSeq" id="WP_068999523.1">
    <property type="nucleotide sequence ID" value="NZ_MDTQ01000001.1"/>
</dbReference>
<dbReference type="STRING" id="197479.BFW38_14380"/>
<dbReference type="InterPro" id="IPR006076">
    <property type="entry name" value="FAD-dep_OxRdtase"/>
</dbReference>
<comment type="pathway">
    <text evidence="1">Cofactor biosynthesis; thiamine diphosphate biosynthesis.</text>
</comment>
<proteinExistence type="predicted"/>
<comment type="caution">
    <text evidence="5">The sequence shown here is derived from an EMBL/GenBank/DDBJ whole genome shotgun (WGS) entry which is preliminary data.</text>
</comment>
<evidence type="ECO:0000313" key="6">
    <source>
        <dbReference type="Proteomes" id="UP000094291"/>
    </source>
</evidence>
<evidence type="ECO:0000256" key="3">
    <source>
        <dbReference type="ARBA" id="ARBA00023002"/>
    </source>
</evidence>
<dbReference type="GO" id="GO:0050660">
    <property type="term" value="F:flavin adenine dinucleotide binding"/>
    <property type="evidence" value="ECO:0007669"/>
    <property type="project" value="InterPro"/>
</dbReference>
<keyword evidence="3" id="KW-0560">Oxidoreductase</keyword>
<dbReference type="AlphaFoldDB" id="A0A1E2VC25"/>
<evidence type="ECO:0000256" key="2">
    <source>
        <dbReference type="ARBA" id="ARBA00022977"/>
    </source>
</evidence>
<keyword evidence="6" id="KW-1185">Reference proteome</keyword>
<dbReference type="Gene3D" id="3.30.9.10">
    <property type="entry name" value="D-Amino Acid Oxidase, subunit A, domain 2"/>
    <property type="match status" value="1"/>
</dbReference>
<sequence>MNDFLIVGGGVIGMMMARQLADAGADVTLLERGHCGQKASWAGGGIVSPLYPWRYSEEVTALAAQSQSSYQPLTQALLDETGIDPELRSKGLLYLRVADEADALAWAEQTQRPLEVVDGAFLYDKEPEVAPGHDRALWMPDLASVRNPRLCQALRASLIARSNVRLLEESEVTGLEVDENSREVLGVRGRQMMFAARRTVLCNGAWAGELLNDLGVASGIKPVRGQMIAFKAEPGLLGRVVLMDGRYLIPRSDGHILAGSTLEYTGFDDRTSEDALDSLKESAYRLMPKLRDCPVAHHWAGLRPGSVDGVPWIGAVPGYENLYINAGHFRNGLVLAPAATQLLSDQLLGQATQIDPAPYQPAVRQRALAETGGSHH</sequence>
<reference evidence="5 6" key="1">
    <citation type="submission" date="2016-08" db="EMBL/GenBank/DDBJ databases">
        <authorList>
            <person name="Seilhamer J.J."/>
        </authorList>
    </citation>
    <scope>NUCLEOTIDE SEQUENCE [LARGE SCALE GENOMIC DNA]</scope>
    <source>
        <strain evidence="5 6">PH27A</strain>
    </source>
</reference>
<name>A0A1E2VC25_9GAMM</name>
<dbReference type="GO" id="GO:0009228">
    <property type="term" value="P:thiamine biosynthetic process"/>
    <property type="evidence" value="ECO:0007669"/>
    <property type="project" value="UniProtKB-KW"/>
</dbReference>
<dbReference type="NCBIfam" id="TIGR02352">
    <property type="entry name" value="thiamin_ThiO"/>
    <property type="match status" value="1"/>
</dbReference>
<dbReference type="Pfam" id="PF01266">
    <property type="entry name" value="DAO"/>
    <property type="match status" value="1"/>
</dbReference>
<dbReference type="SUPFAM" id="SSF54373">
    <property type="entry name" value="FAD-linked reductases, C-terminal domain"/>
    <property type="match status" value="1"/>
</dbReference>
<dbReference type="Gene3D" id="3.50.50.60">
    <property type="entry name" value="FAD/NAD(P)-binding domain"/>
    <property type="match status" value="1"/>
</dbReference>
<feature type="domain" description="FAD dependent oxidoreductase" evidence="4">
    <location>
        <begin position="3"/>
        <end position="345"/>
    </location>
</feature>
<dbReference type="InterPro" id="IPR012727">
    <property type="entry name" value="Gly_oxidase_ThiO"/>
</dbReference>
<dbReference type="GO" id="GO:0016491">
    <property type="term" value="F:oxidoreductase activity"/>
    <property type="evidence" value="ECO:0007669"/>
    <property type="project" value="UniProtKB-KW"/>
</dbReference>
<dbReference type="InterPro" id="IPR036188">
    <property type="entry name" value="FAD/NAD-bd_sf"/>
</dbReference>
<dbReference type="OrthoDB" id="9805337at2"/>
<dbReference type="PANTHER" id="PTHR13847">
    <property type="entry name" value="SARCOSINE DEHYDROGENASE-RELATED"/>
    <property type="match status" value="1"/>
</dbReference>
<protein>
    <submittedName>
        <fullName evidence="5">Glycine oxidase ThiO</fullName>
    </submittedName>
</protein>
<gene>
    <name evidence="5" type="ORF">BFW38_14380</name>
</gene>
<dbReference type="SUPFAM" id="SSF51905">
    <property type="entry name" value="FAD/NAD(P)-binding domain"/>
    <property type="match status" value="1"/>
</dbReference>
<accession>A0A1E2VC25</accession>
<keyword evidence="2" id="KW-0784">Thiamine biosynthesis</keyword>